<dbReference type="HOGENOM" id="CLU_1945815_0_0_0"/>
<dbReference type="eggNOG" id="ENOG502ZXKP">
    <property type="taxonomic scope" value="Bacteria"/>
</dbReference>
<reference evidence="2" key="1">
    <citation type="journal article" date="2011" name="BMC Genomics">
        <title>Complete genome sequence of the filamentous anoxygenic phototrophic bacterium Chloroflexus aurantiacus.</title>
        <authorList>
            <person name="Tang K.H."/>
            <person name="Barry K."/>
            <person name="Chertkov O."/>
            <person name="Dalin E."/>
            <person name="Han C.S."/>
            <person name="Hauser L.J."/>
            <person name="Honchak B.M."/>
            <person name="Karbach L.E."/>
            <person name="Land M.L."/>
            <person name="Lapidus A."/>
            <person name="Larimer F.W."/>
            <person name="Mikhailova N."/>
            <person name="Pitluck S."/>
            <person name="Pierson B.K."/>
            <person name="Blankenship R.E."/>
        </authorList>
    </citation>
    <scope>NUCLEOTIDE SEQUENCE [LARGE SCALE GENOMIC DNA]</scope>
    <source>
        <strain evidence="2">ATCC 29366 / DSM 635 / J-10-fl</strain>
    </source>
</reference>
<accession>A9WC46</accession>
<proteinExistence type="predicted"/>
<dbReference type="Proteomes" id="UP000002008">
    <property type="component" value="Chromosome"/>
</dbReference>
<dbReference type="RefSeq" id="WP_012256095.1">
    <property type="nucleotide sequence ID" value="NC_010175.1"/>
</dbReference>
<dbReference type="AlphaFoldDB" id="A9WC46"/>
<gene>
    <name evidence="1" type="ordered locus">Caur_0186</name>
</gene>
<dbReference type="InParanoid" id="A9WC46"/>
<dbReference type="STRING" id="324602.Caur_0186"/>
<dbReference type="PATRIC" id="fig|324602.8.peg.216"/>
<name>A9WC46_CHLAA</name>
<dbReference type="EMBL" id="CP000909">
    <property type="protein sequence ID" value="ABY33439.1"/>
    <property type="molecule type" value="Genomic_DNA"/>
</dbReference>
<protein>
    <submittedName>
        <fullName evidence="1">Uncharacterized protein</fullName>
    </submittedName>
</protein>
<evidence type="ECO:0000313" key="1">
    <source>
        <dbReference type="EMBL" id="ABY33439.1"/>
    </source>
</evidence>
<keyword evidence="2" id="KW-1185">Reference proteome</keyword>
<dbReference type="KEGG" id="cau:Caur_0186"/>
<evidence type="ECO:0000313" key="2">
    <source>
        <dbReference type="Proteomes" id="UP000002008"/>
    </source>
</evidence>
<organism evidence="1 2">
    <name type="scientific">Chloroflexus aurantiacus (strain ATCC 29366 / DSM 635 / J-10-fl)</name>
    <dbReference type="NCBI Taxonomy" id="324602"/>
    <lineage>
        <taxon>Bacteria</taxon>
        <taxon>Bacillati</taxon>
        <taxon>Chloroflexota</taxon>
        <taxon>Chloroflexia</taxon>
        <taxon>Chloroflexales</taxon>
        <taxon>Chloroflexineae</taxon>
        <taxon>Chloroflexaceae</taxon>
        <taxon>Chloroflexus</taxon>
    </lineage>
</organism>
<dbReference type="EnsemblBacteria" id="ABY33439">
    <property type="protein sequence ID" value="ABY33439"/>
    <property type="gene ID" value="Caur_0186"/>
</dbReference>
<sequence>MRVVIREVLNVGGFFAGETVTLAVQPWPDHGPEQTITIDDAAFVNITARHLLAPGMVLDLLFAGDRVEQATLLGAADHAGLRTALRPQPISPTPVPRVLSFHCPHCNLWVPASGDPSGCGICGTPAPTLSLAVQST</sequence>